<dbReference type="InterPro" id="IPR001952">
    <property type="entry name" value="Alkaline_phosphatase"/>
</dbReference>
<dbReference type="Pfam" id="PF00245">
    <property type="entry name" value="Alk_phosphatase"/>
    <property type="match status" value="1"/>
</dbReference>
<reference evidence="7 8" key="1">
    <citation type="submission" date="2019-03" db="EMBL/GenBank/DDBJ databases">
        <title>Rhodosporidium diobovatum UCD-FST 08-225 genome sequencing, assembly, and annotation.</title>
        <authorList>
            <person name="Fakankun I.U."/>
            <person name="Fristensky B."/>
            <person name="Levin D.B."/>
        </authorList>
    </citation>
    <scope>NUCLEOTIDE SEQUENCE [LARGE SCALE GENOMIC DNA]</scope>
    <source>
        <strain evidence="7 8">UCD-FST 08-225</strain>
    </source>
</reference>
<feature type="binding site" evidence="3">
    <location>
        <position position="289"/>
    </location>
    <ligand>
        <name>Mg(2+)</name>
        <dbReference type="ChEBI" id="CHEBI:18420"/>
    </ligand>
</feature>
<evidence type="ECO:0000313" key="7">
    <source>
        <dbReference type="EMBL" id="TNY22508.1"/>
    </source>
</evidence>
<dbReference type="PRINTS" id="PR00113">
    <property type="entry name" value="ALKPHPHTASE"/>
</dbReference>
<feature type="binding site" evidence="3">
    <location>
        <position position="507"/>
    </location>
    <ligand>
        <name>Zn(2+)</name>
        <dbReference type="ChEBI" id="CHEBI:29105"/>
        <label>2</label>
    </ligand>
</feature>
<sequence length="700" mass="75898">MVKPTLGSRASLAVAAVAALATTASAQTFRRSAACPSLGCIYPPDQSSFIAGQVFDIRVEIQAPANGSTPYNNGVPSSEFALYIGGKGADMQEVSSFYDREDPQVESYNFTYYEDLFQKANDSATLVNVLAKSYRHVTLFNPGEYELKLQYNGGSETLAHWTVLPLAEARQAKNVILFIGDGMAPSMVTAARLLGHKTVNGKYKSRLQLDESEGFGMQMTHSLDSYITDSANSATALMSGHKSTVNALNSFTDSTGKPYGAPKFETIFEMARRLYDAKIGIVSTAFLADATPAAVVAHTPQRGAYDYVIDQFLDGGAVAFNGTPQNFSWTQWDGPDVLFGGGGKDFVPKASNKNVSKIDRFLERGYQWSTTNSTLAELDNSKRALGLFSDSNLPTWLDRHVYTDNLASFGAWAPENKTFTAPTTDVPGLKDMTLKALDILHTRSKHDGTPFMMMSEAASIDKSMHVADYPRALGDLLELDDTVRATLDRLEELGIREETLVVVTADHAHGFDVFGSADTEYLAAQTTIEGKRDAIGTYLESGLSGYQVPQGVNPQNQSEFVGPQGPGFPVTWEPRYTAAFGLAATVDQYEDFKTHPSVRATSLEPLKNGTYRASHDDSPDGFFISGVLPTSNDQGVHSLVDVQVFSFGPGHELFRGMMDSTNIAQKIAQVMDLGRDKKGDLAVSQRKGKGKGKGEGEGKK</sequence>
<feature type="binding site" evidence="3">
    <location>
        <position position="456"/>
    </location>
    <ligand>
        <name>Mg(2+)</name>
        <dbReference type="ChEBI" id="CHEBI:18420"/>
    </ligand>
</feature>
<comment type="caution">
    <text evidence="7">The sequence shown here is derived from an EMBL/GenBank/DDBJ whole genome shotgun (WGS) entry which is preliminary data.</text>
</comment>
<comment type="similarity">
    <text evidence="4">Belongs to the alkaline phosphatase family.</text>
</comment>
<organism evidence="7 8">
    <name type="scientific">Rhodotorula diobovata</name>
    <dbReference type="NCBI Taxonomy" id="5288"/>
    <lineage>
        <taxon>Eukaryota</taxon>
        <taxon>Fungi</taxon>
        <taxon>Dikarya</taxon>
        <taxon>Basidiomycota</taxon>
        <taxon>Pucciniomycotina</taxon>
        <taxon>Microbotryomycetes</taxon>
        <taxon>Sporidiobolales</taxon>
        <taxon>Sporidiobolaceae</taxon>
        <taxon>Rhodotorula</taxon>
    </lineage>
</organism>
<dbReference type="SUPFAM" id="SSF53649">
    <property type="entry name" value="Alkaline phosphatase-like"/>
    <property type="match status" value="1"/>
</dbReference>
<dbReference type="AlphaFoldDB" id="A0A5C5G092"/>
<dbReference type="EC" id="3.1.3.1" evidence="1"/>
<proteinExistence type="inferred from homology"/>
<feature type="binding site" evidence="3">
    <location>
        <position position="181"/>
    </location>
    <ligand>
        <name>Zn(2+)</name>
        <dbReference type="ChEBI" id="CHEBI:29105"/>
        <label>2</label>
    </ligand>
</feature>
<keyword evidence="3" id="KW-0862">Zinc</keyword>
<evidence type="ECO:0000256" key="2">
    <source>
        <dbReference type="PIRSR" id="PIRSR601952-1"/>
    </source>
</evidence>
<evidence type="ECO:0000313" key="8">
    <source>
        <dbReference type="Proteomes" id="UP000311382"/>
    </source>
</evidence>
<keyword evidence="3" id="KW-0479">Metal-binding</keyword>
<feature type="signal peptide" evidence="6">
    <location>
        <begin position="1"/>
        <end position="26"/>
    </location>
</feature>
<dbReference type="STRING" id="5288.A0A5C5G092"/>
<keyword evidence="3" id="KW-0460">Magnesium</keyword>
<comment type="cofactor">
    <cofactor evidence="3">
        <name>Mg(2+)</name>
        <dbReference type="ChEBI" id="CHEBI:18420"/>
    </cofactor>
    <text evidence="3">Binds 1 Mg(2+) ion.</text>
</comment>
<evidence type="ECO:0000256" key="6">
    <source>
        <dbReference type="SAM" id="SignalP"/>
    </source>
</evidence>
<dbReference type="GO" id="GO:0046872">
    <property type="term" value="F:metal ion binding"/>
    <property type="evidence" value="ECO:0007669"/>
    <property type="project" value="UniProtKB-KW"/>
</dbReference>
<dbReference type="PANTHER" id="PTHR11596:SF72">
    <property type="entry name" value="ALKALINE PHOSPHATASE"/>
    <property type="match status" value="1"/>
</dbReference>
<feature type="region of interest" description="Disordered" evidence="5">
    <location>
        <begin position="678"/>
        <end position="700"/>
    </location>
</feature>
<protein>
    <recommendedName>
        <fullName evidence="1">alkaline phosphatase</fullName>
        <ecNumber evidence="1">3.1.3.1</ecNumber>
    </recommendedName>
</protein>
<feature type="chain" id="PRO_5022734273" description="alkaline phosphatase" evidence="6">
    <location>
        <begin position="27"/>
        <end position="700"/>
    </location>
</feature>
<dbReference type="Proteomes" id="UP000311382">
    <property type="component" value="Unassembled WGS sequence"/>
</dbReference>
<feature type="binding site" evidence="3">
    <location>
        <position position="465"/>
    </location>
    <ligand>
        <name>Zn(2+)</name>
        <dbReference type="ChEBI" id="CHEBI:29105"/>
        <label>2</label>
    </ligand>
</feature>
<dbReference type="CDD" id="cd16012">
    <property type="entry name" value="ALP"/>
    <property type="match status" value="1"/>
</dbReference>
<keyword evidence="6" id="KW-0732">Signal</keyword>
<comment type="cofactor">
    <cofactor evidence="3">
        <name>Zn(2+)</name>
        <dbReference type="ChEBI" id="CHEBI:29105"/>
    </cofactor>
    <text evidence="3">Binds 2 Zn(2+) ions.</text>
</comment>
<feature type="binding site" evidence="3">
    <location>
        <position position="637"/>
    </location>
    <ligand>
        <name>Zn(2+)</name>
        <dbReference type="ChEBI" id="CHEBI:29105"/>
        <label>2</label>
    </ligand>
</feature>
<feature type="binding site" evidence="3">
    <location>
        <position position="461"/>
    </location>
    <ligand>
        <name>Zn(2+)</name>
        <dbReference type="ChEBI" id="CHEBI:29105"/>
        <label>2</label>
    </ligand>
</feature>
<dbReference type="Gene3D" id="3.40.720.10">
    <property type="entry name" value="Alkaline Phosphatase, subunit A"/>
    <property type="match status" value="1"/>
</dbReference>
<dbReference type="GO" id="GO:0004035">
    <property type="term" value="F:alkaline phosphatase activity"/>
    <property type="evidence" value="ECO:0007669"/>
    <property type="project" value="UniProtKB-EC"/>
</dbReference>
<dbReference type="PANTHER" id="PTHR11596">
    <property type="entry name" value="ALKALINE PHOSPHATASE"/>
    <property type="match status" value="1"/>
</dbReference>
<feature type="binding site" evidence="3">
    <location>
        <position position="291"/>
    </location>
    <ligand>
        <name>Mg(2+)</name>
        <dbReference type="ChEBI" id="CHEBI:18420"/>
    </ligand>
</feature>
<dbReference type="OrthoDB" id="5818554at2759"/>
<keyword evidence="8" id="KW-1185">Reference proteome</keyword>
<dbReference type="EMBL" id="SOZI01000024">
    <property type="protein sequence ID" value="TNY22508.1"/>
    <property type="molecule type" value="Genomic_DNA"/>
</dbReference>
<accession>A0A5C5G092</accession>
<evidence type="ECO:0000256" key="3">
    <source>
        <dbReference type="PIRSR" id="PIRSR601952-2"/>
    </source>
</evidence>
<feature type="active site" description="Phosphoserine intermediate" evidence="2">
    <location>
        <position position="230"/>
    </location>
</feature>
<evidence type="ECO:0000256" key="4">
    <source>
        <dbReference type="RuleBase" id="RU003946"/>
    </source>
</evidence>
<gene>
    <name evidence="7" type="ORF">DMC30DRAFT_348859</name>
</gene>
<dbReference type="SMART" id="SM00098">
    <property type="entry name" value="alkPPc"/>
    <property type="match status" value="1"/>
</dbReference>
<name>A0A5C5G092_9BASI</name>
<evidence type="ECO:0000256" key="1">
    <source>
        <dbReference type="ARBA" id="ARBA00012647"/>
    </source>
</evidence>
<dbReference type="InterPro" id="IPR017850">
    <property type="entry name" value="Alkaline_phosphatase_core_sf"/>
</dbReference>
<feature type="binding site" evidence="3">
    <location>
        <position position="506"/>
    </location>
    <ligand>
        <name>Zn(2+)</name>
        <dbReference type="ChEBI" id="CHEBI:29105"/>
        <label>2</label>
    </ligand>
</feature>
<evidence type="ECO:0000256" key="5">
    <source>
        <dbReference type="SAM" id="MobiDB-lite"/>
    </source>
</evidence>
<feature type="binding site" evidence="3">
    <location>
        <position position="181"/>
    </location>
    <ligand>
        <name>Mg(2+)</name>
        <dbReference type="ChEBI" id="CHEBI:18420"/>
    </ligand>
</feature>